<protein>
    <recommendedName>
        <fullName evidence="7">Ubiquitin carboxyl-terminal hydrolase</fullName>
        <ecNumber evidence="7">3.4.19.12</ecNumber>
    </recommendedName>
</protein>
<evidence type="ECO:0000256" key="6">
    <source>
        <dbReference type="ARBA" id="ARBA00022807"/>
    </source>
</evidence>
<feature type="compositionally biased region" description="Basic residues" evidence="8">
    <location>
        <begin position="1"/>
        <end position="12"/>
    </location>
</feature>
<proteinExistence type="inferred from homology"/>
<evidence type="ECO:0000256" key="1">
    <source>
        <dbReference type="ARBA" id="ARBA00000707"/>
    </source>
</evidence>
<organism evidence="10 11">
    <name type="scientific">Adineta steineri</name>
    <dbReference type="NCBI Taxonomy" id="433720"/>
    <lineage>
        <taxon>Eukaryota</taxon>
        <taxon>Metazoa</taxon>
        <taxon>Spiralia</taxon>
        <taxon>Gnathifera</taxon>
        <taxon>Rotifera</taxon>
        <taxon>Eurotatoria</taxon>
        <taxon>Bdelloidea</taxon>
        <taxon>Adinetida</taxon>
        <taxon>Adinetidae</taxon>
        <taxon>Adineta</taxon>
    </lineage>
</organism>
<dbReference type="OrthoDB" id="2020758at2759"/>
<dbReference type="EMBL" id="CAJNOM010000058">
    <property type="protein sequence ID" value="CAF0945660.1"/>
    <property type="molecule type" value="Genomic_DNA"/>
</dbReference>
<feature type="compositionally biased region" description="Basic and acidic residues" evidence="8">
    <location>
        <begin position="13"/>
        <end position="51"/>
    </location>
</feature>
<dbReference type="GO" id="GO:0004843">
    <property type="term" value="F:cysteine-type deubiquitinase activity"/>
    <property type="evidence" value="ECO:0007669"/>
    <property type="project" value="UniProtKB-UniRule"/>
</dbReference>
<keyword evidence="4 7" id="KW-0833">Ubl conjugation pathway</keyword>
<reference evidence="10" key="1">
    <citation type="submission" date="2021-02" db="EMBL/GenBank/DDBJ databases">
        <authorList>
            <person name="Nowell W R."/>
        </authorList>
    </citation>
    <scope>NUCLEOTIDE SEQUENCE</scope>
</reference>
<dbReference type="InterPro" id="IPR038765">
    <property type="entry name" value="Papain-like_cys_pep_sf"/>
</dbReference>
<dbReference type="EC" id="3.4.19.12" evidence="7"/>
<keyword evidence="11" id="KW-1185">Reference proteome</keyword>
<feature type="region of interest" description="Disordered" evidence="8">
    <location>
        <begin position="1"/>
        <end position="94"/>
    </location>
</feature>
<dbReference type="AlphaFoldDB" id="A0A814CK55"/>
<feature type="domain" description="USP" evidence="9">
    <location>
        <begin position="102"/>
        <end position="700"/>
    </location>
</feature>
<evidence type="ECO:0000259" key="9">
    <source>
        <dbReference type="PROSITE" id="PS50235"/>
    </source>
</evidence>
<dbReference type="GO" id="GO:0005634">
    <property type="term" value="C:nucleus"/>
    <property type="evidence" value="ECO:0007669"/>
    <property type="project" value="TreeGrafter"/>
</dbReference>
<feature type="compositionally biased region" description="Polar residues" evidence="8">
    <location>
        <begin position="80"/>
        <end position="89"/>
    </location>
</feature>
<dbReference type="PANTHER" id="PTHR24006:SF888">
    <property type="entry name" value="UBIQUITIN CARBOXYL-TERMINAL HYDROLASE 30"/>
    <property type="match status" value="1"/>
</dbReference>
<dbReference type="PROSITE" id="PS00972">
    <property type="entry name" value="USP_1"/>
    <property type="match status" value="1"/>
</dbReference>
<dbReference type="GO" id="GO:0005829">
    <property type="term" value="C:cytosol"/>
    <property type="evidence" value="ECO:0007669"/>
    <property type="project" value="TreeGrafter"/>
</dbReference>
<feature type="compositionally biased region" description="Acidic residues" evidence="8">
    <location>
        <begin position="420"/>
        <end position="438"/>
    </location>
</feature>
<sequence>MGKGHKERRREKRAVEVGERDKDERILKQELEEENEKKIEEQQALKKEKEQQVNNEKLIETSSDTDSGHGSSITTSTNSPKVSKSSQQDESIENQKRRTLIKGLINIGNTCFFNVVIQSLAHTPLLIDTMYQTIRILMNENEKKYSSTTTAQLMNVFDEFTSTEKKKPSIDPKPLFNSLIQRIPLYKGYDQHDTHELFMNLMSILRAEENQLKHLQSKPSNHFDNDDDPSKMFCLIGCNEPYTIYDSIFSGHLLDVITCKKCEKSLMKIEPFLGLLLPLTDRMTPGENYRNRRKRDDYTGTKPKKETKILSRKQQKALQKQEKKNSRRSAGTSTGKIKGRQAAKKKTVEEQLPLDESAPLPTTEETIVKNEENENKESNDGKTDKSDHEKAEEEEQQQEQSTVENNEGEEQQQQSTVENKEEEEPADEESEDEEEEEESKGPLTAVESTCMLSDMVSKLTLIHETASRPLPFVDENLAQKFLNCHKTVKNSNVTDETDNIKTLEQCFQRYFKPETLSGENLFDCYYCRSVDKTQKKVLTEATRQTVFFQLPPILPVFLKRFQMYGSHSEKINRFIEFPLQLDLTDRCSAQITTTSSIYTLYAVIEHSGTLRSGHYIAYIKPSMNDIDLLNKHYSKPIDYVLANLFKSTTDNSCEINNSTTENDSSSPPSSWYHISDNTIHKVPENKVLEADAYVLFYRRI</sequence>
<dbReference type="InterPro" id="IPR001394">
    <property type="entry name" value="Peptidase_C19_UCH"/>
</dbReference>
<evidence type="ECO:0000256" key="3">
    <source>
        <dbReference type="ARBA" id="ARBA00022670"/>
    </source>
</evidence>
<keyword evidence="6 7" id="KW-0788">Thiol protease</keyword>
<evidence type="ECO:0000313" key="10">
    <source>
        <dbReference type="EMBL" id="CAF0945660.1"/>
    </source>
</evidence>
<feature type="region of interest" description="Disordered" evidence="8">
    <location>
        <begin position="283"/>
        <end position="448"/>
    </location>
</feature>
<keyword evidence="3 7" id="KW-0645">Protease</keyword>
<comment type="catalytic activity">
    <reaction evidence="1 7">
        <text>Thiol-dependent hydrolysis of ester, thioester, amide, peptide and isopeptide bonds formed by the C-terminal Gly of ubiquitin (a 76-residue protein attached to proteins as an intracellular targeting signal).</text>
        <dbReference type="EC" id="3.4.19.12"/>
    </reaction>
</comment>
<dbReference type="Proteomes" id="UP000663832">
    <property type="component" value="Unassembled WGS sequence"/>
</dbReference>
<accession>A0A814CK55</accession>
<comment type="caution">
    <text evidence="10">The sequence shown here is derived from an EMBL/GenBank/DDBJ whole genome shotgun (WGS) entry which is preliminary data.</text>
</comment>
<dbReference type="Pfam" id="PF00443">
    <property type="entry name" value="UCH"/>
    <property type="match status" value="1"/>
</dbReference>
<dbReference type="GO" id="GO:0006508">
    <property type="term" value="P:proteolysis"/>
    <property type="evidence" value="ECO:0007669"/>
    <property type="project" value="UniProtKB-KW"/>
</dbReference>
<gene>
    <name evidence="10" type="ORF">QVE165_LOCUS11918</name>
</gene>
<feature type="compositionally biased region" description="Low complexity" evidence="8">
    <location>
        <begin position="52"/>
        <end position="79"/>
    </location>
</feature>
<dbReference type="InterPro" id="IPR018200">
    <property type="entry name" value="USP_CS"/>
</dbReference>
<dbReference type="InterPro" id="IPR050164">
    <property type="entry name" value="Peptidase_C19"/>
</dbReference>
<evidence type="ECO:0000256" key="2">
    <source>
        <dbReference type="ARBA" id="ARBA00009085"/>
    </source>
</evidence>
<comment type="similarity">
    <text evidence="2 7">Belongs to the peptidase C19 family.</text>
</comment>
<name>A0A814CK55_9BILA</name>
<evidence type="ECO:0000313" key="11">
    <source>
        <dbReference type="Proteomes" id="UP000663832"/>
    </source>
</evidence>
<dbReference type="PROSITE" id="PS00973">
    <property type="entry name" value="USP_2"/>
    <property type="match status" value="1"/>
</dbReference>
<dbReference type="SUPFAM" id="SSF54001">
    <property type="entry name" value="Cysteine proteinases"/>
    <property type="match status" value="1"/>
</dbReference>
<dbReference type="InterPro" id="IPR028889">
    <property type="entry name" value="USP"/>
</dbReference>
<dbReference type="PANTHER" id="PTHR24006">
    <property type="entry name" value="UBIQUITIN CARBOXYL-TERMINAL HYDROLASE"/>
    <property type="match status" value="1"/>
</dbReference>
<evidence type="ECO:0000256" key="8">
    <source>
        <dbReference type="SAM" id="MobiDB-lite"/>
    </source>
</evidence>
<dbReference type="Gene3D" id="3.90.70.10">
    <property type="entry name" value="Cysteine proteinases"/>
    <property type="match status" value="2"/>
</dbReference>
<evidence type="ECO:0000256" key="4">
    <source>
        <dbReference type="ARBA" id="ARBA00022786"/>
    </source>
</evidence>
<feature type="compositionally biased region" description="Basic and acidic residues" evidence="8">
    <location>
        <begin position="294"/>
        <end position="309"/>
    </location>
</feature>
<keyword evidence="5 7" id="KW-0378">Hydrolase</keyword>
<dbReference type="PROSITE" id="PS50235">
    <property type="entry name" value="USP_3"/>
    <property type="match status" value="1"/>
</dbReference>
<dbReference type="GO" id="GO:0016579">
    <property type="term" value="P:protein deubiquitination"/>
    <property type="evidence" value="ECO:0007669"/>
    <property type="project" value="InterPro"/>
</dbReference>
<evidence type="ECO:0000256" key="5">
    <source>
        <dbReference type="ARBA" id="ARBA00022801"/>
    </source>
</evidence>
<feature type="compositionally biased region" description="Basic and acidic residues" evidence="8">
    <location>
        <begin position="366"/>
        <end position="391"/>
    </location>
</feature>
<evidence type="ECO:0000256" key="7">
    <source>
        <dbReference type="RuleBase" id="RU366025"/>
    </source>
</evidence>